<dbReference type="InterPro" id="IPR027396">
    <property type="entry name" value="DsrEFH-like"/>
</dbReference>
<name>A0A5B8SPN2_9GAMM</name>
<protein>
    <recommendedName>
        <fullName evidence="3">Intracellular sulfur oxidation protein, DsrE/DsrF family</fullName>
    </recommendedName>
</protein>
<dbReference type="SUPFAM" id="SSF75169">
    <property type="entry name" value="DsrEFH-like"/>
    <property type="match status" value="1"/>
</dbReference>
<dbReference type="Gene3D" id="3.40.1260.10">
    <property type="entry name" value="DsrEFH-like"/>
    <property type="match status" value="1"/>
</dbReference>
<keyword evidence="2" id="KW-1185">Reference proteome</keyword>
<dbReference type="KEGG" id="paur:FGL86_03080"/>
<evidence type="ECO:0000313" key="2">
    <source>
        <dbReference type="Proteomes" id="UP000321272"/>
    </source>
</evidence>
<dbReference type="OrthoDB" id="8665200at2"/>
<dbReference type="RefSeq" id="WP_147183222.1">
    <property type="nucleotide sequence ID" value="NZ_CP042382.1"/>
</dbReference>
<gene>
    <name evidence="1" type="ORF">FGL86_03080</name>
</gene>
<dbReference type="Proteomes" id="UP000321272">
    <property type="component" value="Chromosome"/>
</dbReference>
<proteinExistence type="predicted"/>
<dbReference type="EMBL" id="CP042382">
    <property type="protein sequence ID" value="QEA38154.1"/>
    <property type="molecule type" value="Genomic_DNA"/>
</dbReference>
<accession>A0A5B8SPN2</accession>
<sequence length="100" mass="10886">MTLMKVLLHAPTAASLARARRNARNLLAARPEAQVLIVANGPGVREALENPDPDTDDRLRLCLNTLHTLQLENSGGIQEVEAAVVTLAELQAQGWHYIRG</sequence>
<organism evidence="1 2">
    <name type="scientific">Pistricoccus aurantiacus</name>
    <dbReference type="NCBI Taxonomy" id="1883414"/>
    <lineage>
        <taxon>Bacteria</taxon>
        <taxon>Pseudomonadati</taxon>
        <taxon>Pseudomonadota</taxon>
        <taxon>Gammaproteobacteria</taxon>
        <taxon>Oceanospirillales</taxon>
        <taxon>Halomonadaceae</taxon>
        <taxon>Pistricoccus</taxon>
    </lineage>
</organism>
<dbReference type="AlphaFoldDB" id="A0A5B8SPN2"/>
<evidence type="ECO:0008006" key="3">
    <source>
        <dbReference type="Google" id="ProtNLM"/>
    </source>
</evidence>
<evidence type="ECO:0000313" key="1">
    <source>
        <dbReference type="EMBL" id="QEA38154.1"/>
    </source>
</evidence>
<reference evidence="1 2" key="1">
    <citation type="submission" date="2019-06" db="EMBL/GenBank/DDBJ databases">
        <title>Genome analyses of bacteria isolated from kimchi.</title>
        <authorList>
            <person name="Lee S."/>
            <person name="Ahn S."/>
            <person name="Roh S."/>
        </authorList>
    </citation>
    <scope>NUCLEOTIDE SEQUENCE [LARGE SCALE GENOMIC DNA]</scope>
    <source>
        <strain evidence="1 2">CBA4606</strain>
    </source>
</reference>